<dbReference type="Proteomes" id="UP001564408">
    <property type="component" value="Unassembled WGS sequence"/>
</dbReference>
<evidence type="ECO:0000256" key="6">
    <source>
        <dbReference type="ARBA" id="ARBA00023136"/>
    </source>
</evidence>
<dbReference type="RefSeq" id="WP_369666834.1">
    <property type="nucleotide sequence ID" value="NZ_JBDKXB010000008.1"/>
</dbReference>
<dbReference type="Gene3D" id="3.30.420.270">
    <property type="match status" value="1"/>
</dbReference>
<evidence type="ECO:0000256" key="7">
    <source>
        <dbReference type="RuleBase" id="RU003879"/>
    </source>
</evidence>
<accession>A0ABV4BGH9</accession>
<keyword evidence="10" id="KW-1185">Reference proteome</keyword>
<protein>
    <submittedName>
        <fullName evidence="9">Biopolymer transporter ExbD</fullName>
    </submittedName>
</protein>
<evidence type="ECO:0000256" key="1">
    <source>
        <dbReference type="ARBA" id="ARBA00004162"/>
    </source>
</evidence>
<keyword evidence="5 8" id="KW-1133">Transmembrane helix</keyword>
<evidence type="ECO:0000313" key="10">
    <source>
        <dbReference type="Proteomes" id="UP001564408"/>
    </source>
</evidence>
<evidence type="ECO:0000256" key="4">
    <source>
        <dbReference type="ARBA" id="ARBA00022692"/>
    </source>
</evidence>
<name>A0ABV4BGH9_9GAMM</name>
<evidence type="ECO:0000313" key="9">
    <source>
        <dbReference type="EMBL" id="MEY6432447.1"/>
    </source>
</evidence>
<keyword evidence="7" id="KW-0813">Transport</keyword>
<dbReference type="PANTHER" id="PTHR30558:SF3">
    <property type="entry name" value="BIOPOLYMER TRANSPORT PROTEIN EXBD-RELATED"/>
    <property type="match status" value="1"/>
</dbReference>
<dbReference type="InterPro" id="IPR003400">
    <property type="entry name" value="ExbD"/>
</dbReference>
<evidence type="ECO:0000256" key="8">
    <source>
        <dbReference type="SAM" id="Phobius"/>
    </source>
</evidence>
<evidence type="ECO:0000256" key="3">
    <source>
        <dbReference type="ARBA" id="ARBA00022475"/>
    </source>
</evidence>
<comment type="similarity">
    <text evidence="2 7">Belongs to the ExbD/TolR family.</text>
</comment>
<reference evidence="9 10" key="1">
    <citation type="submission" date="2024-05" db="EMBL/GenBank/DDBJ databases">
        <title>Genome Sequence and Characterization of the New Strain Purple Sulfur Bacterium of Genus Thioalkalicoccus.</title>
        <authorList>
            <person name="Bryantseva I.A."/>
            <person name="Kyndt J.A."/>
            <person name="Imhoff J.F."/>
        </authorList>
    </citation>
    <scope>NUCLEOTIDE SEQUENCE [LARGE SCALE GENOMIC DNA]</scope>
    <source>
        <strain evidence="9 10">Um2</strain>
    </source>
</reference>
<keyword evidence="7" id="KW-0653">Protein transport</keyword>
<organism evidence="9 10">
    <name type="scientific">Thioalkalicoccus limnaeus</name>
    <dbReference type="NCBI Taxonomy" id="120681"/>
    <lineage>
        <taxon>Bacteria</taxon>
        <taxon>Pseudomonadati</taxon>
        <taxon>Pseudomonadota</taxon>
        <taxon>Gammaproteobacteria</taxon>
        <taxon>Chromatiales</taxon>
        <taxon>Chromatiaceae</taxon>
        <taxon>Thioalkalicoccus</taxon>
    </lineage>
</organism>
<dbReference type="Pfam" id="PF02472">
    <property type="entry name" value="ExbD"/>
    <property type="match status" value="1"/>
</dbReference>
<evidence type="ECO:0000256" key="2">
    <source>
        <dbReference type="ARBA" id="ARBA00005811"/>
    </source>
</evidence>
<dbReference type="EMBL" id="JBDKXB010000008">
    <property type="protein sequence ID" value="MEY6432447.1"/>
    <property type="molecule type" value="Genomic_DNA"/>
</dbReference>
<sequence length="147" mass="16028">MNLRPRRPAAPDINLAPLIDVVFLLLIFFMVSTTFQEDTGLQIDLPRAEGEPALVEEPDILTIEIDRVGAFHVTDRRLDGDSPAHLERAVRAVLGDALERPVLIKADAQTPHQAVMTALDVLGRIGLVRIQFAAVRPTEPASADPAP</sequence>
<evidence type="ECO:0000256" key="5">
    <source>
        <dbReference type="ARBA" id="ARBA00022989"/>
    </source>
</evidence>
<keyword evidence="4 7" id="KW-0812">Transmembrane</keyword>
<feature type="transmembrane region" description="Helical" evidence="8">
    <location>
        <begin position="12"/>
        <end position="31"/>
    </location>
</feature>
<comment type="subcellular location">
    <subcellularLocation>
        <location evidence="1">Cell membrane</location>
        <topology evidence="1">Single-pass membrane protein</topology>
    </subcellularLocation>
    <subcellularLocation>
        <location evidence="7">Cell membrane</location>
        <topology evidence="7">Single-pass type II membrane protein</topology>
    </subcellularLocation>
</comment>
<comment type="caution">
    <text evidence="9">The sequence shown here is derived from an EMBL/GenBank/DDBJ whole genome shotgun (WGS) entry which is preliminary data.</text>
</comment>
<gene>
    <name evidence="9" type="ORF">ABC977_08530</name>
</gene>
<keyword evidence="3" id="KW-1003">Cell membrane</keyword>
<dbReference type="PANTHER" id="PTHR30558">
    <property type="entry name" value="EXBD MEMBRANE COMPONENT OF PMF-DRIVEN MACROMOLECULE IMPORT SYSTEM"/>
    <property type="match status" value="1"/>
</dbReference>
<proteinExistence type="inferred from homology"/>
<keyword evidence="6 8" id="KW-0472">Membrane</keyword>